<dbReference type="Proteomes" id="UP001430953">
    <property type="component" value="Unassembled WGS sequence"/>
</dbReference>
<accession>A0AAW2G9F7</accession>
<name>A0AAW2G9F7_9HYME</name>
<keyword evidence="1" id="KW-0472">Membrane</keyword>
<gene>
    <name evidence="2" type="ORF">PUN28_006179</name>
</gene>
<sequence>MPRRGPAVFFFSRGCKCDRLIYSRHCIGRPKTHAIEADPSFVRALVPRLFFLRGISTIVSRSNARLAGTLYGLIVRNERNAPRVVIDCAFAMHGGNDMCNQRDEVVLAFFLPLSFFFFFFWKSIPRYPRQWRNKC</sequence>
<keyword evidence="1" id="KW-1133">Transmembrane helix</keyword>
<evidence type="ECO:0000313" key="3">
    <source>
        <dbReference type="Proteomes" id="UP001430953"/>
    </source>
</evidence>
<comment type="caution">
    <text evidence="2">The sequence shown here is derived from an EMBL/GenBank/DDBJ whole genome shotgun (WGS) entry which is preliminary data.</text>
</comment>
<keyword evidence="3" id="KW-1185">Reference proteome</keyword>
<keyword evidence="1" id="KW-0812">Transmembrane</keyword>
<dbReference type="AlphaFoldDB" id="A0AAW2G9F7"/>
<protein>
    <submittedName>
        <fullName evidence="2">Uncharacterized protein</fullName>
    </submittedName>
</protein>
<dbReference type="EMBL" id="JADYXP020000005">
    <property type="protein sequence ID" value="KAL0124173.1"/>
    <property type="molecule type" value="Genomic_DNA"/>
</dbReference>
<feature type="transmembrane region" description="Helical" evidence="1">
    <location>
        <begin position="105"/>
        <end position="124"/>
    </location>
</feature>
<proteinExistence type="predicted"/>
<evidence type="ECO:0000313" key="2">
    <source>
        <dbReference type="EMBL" id="KAL0124173.1"/>
    </source>
</evidence>
<evidence type="ECO:0000256" key="1">
    <source>
        <dbReference type="SAM" id="Phobius"/>
    </source>
</evidence>
<organism evidence="2 3">
    <name type="scientific">Cardiocondyla obscurior</name>
    <dbReference type="NCBI Taxonomy" id="286306"/>
    <lineage>
        <taxon>Eukaryota</taxon>
        <taxon>Metazoa</taxon>
        <taxon>Ecdysozoa</taxon>
        <taxon>Arthropoda</taxon>
        <taxon>Hexapoda</taxon>
        <taxon>Insecta</taxon>
        <taxon>Pterygota</taxon>
        <taxon>Neoptera</taxon>
        <taxon>Endopterygota</taxon>
        <taxon>Hymenoptera</taxon>
        <taxon>Apocrita</taxon>
        <taxon>Aculeata</taxon>
        <taxon>Formicoidea</taxon>
        <taxon>Formicidae</taxon>
        <taxon>Myrmicinae</taxon>
        <taxon>Cardiocondyla</taxon>
    </lineage>
</organism>
<reference evidence="2 3" key="1">
    <citation type="submission" date="2023-03" db="EMBL/GenBank/DDBJ databases">
        <title>High recombination rates correlate with genetic variation in Cardiocondyla obscurior ants.</title>
        <authorList>
            <person name="Errbii M."/>
        </authorList>
    </citation>
    <scope>NUCLEOTIDE SEQUENCE [LARGE SCALE GENOMIC DNA]</scope>
    <source>
        <strain evidence="2">Alpha-2009</strain>
        <tissue evidence="2">Whole body</tissue>
    </source>
</reference>